<dbReference type="PANTHER" id="PTHR34689:SF1">
    <property type="entry name" value="NUCLEIC ACID-BINDING PROTEIN"/>
    <property type="match status" value="1"/>
</dbReference>
<feature type="region of interest" description="Disordered" evidence="1">
    <location>
        <begin position="89"/>
        <end position="204"/>
    </location>
</feature>
<reference evidence="2" key="1">
    <citation type="submission" date="2014-05" db="EMBL/GenBank/DDBJ databases">
        <title>The transcriptome of the halophilic microalga Tetraselmis sp. GSL018 isolated from the Great Salt Lake, Utah.</title>
        <authorList>
            <person name="Jinkerson R.E."/>
            <person name="D'Adamo S."/>
            <person name="Posewitz M.C."/>
        </authorList>
    </citation>
    <scope>NUCLEOTIDE SEQUENCE</scope>
    <source>
        <strain evidence="2">GSL018</strain>
    </source>
</reference>
<feature type="compositionally biased region" description="Low complexity" evidence="1">
    <location>
        <begin position="104"/>
        <end position="130"/>
    </location>
</feature>
<dbReference type="EMBL" id="GBEZ01021515">
    <property type="protein sequence ID" value="JAC65237.1"/>
    <property type="molecule type" value="Transcribed_RNA"/>
</dbReference>
<protein>
    <submittedName>
        <fullName evidence="2">Nucleic acid binding</fullName>
    </submittedName>
</protein>
<sequence>MADATVIYTRGDANAPDIRGESMVERHHRKIQAEKEAAAHSQLRVIIPDAGPALRNLALESCEWDVDRAKNLIKRFREVKAREIKALKDELGREEEPGARANDGDQGSSGSEQSASELSDSEGSAASGASSEEERGRHKRKSHRSKSKKSRSRKDRSRDKGHKRKKSRDRSSDRKAKRHRSDKRSKEPKTAALTEQYGKYGIIKESDYESKRGDFQLWATEVKKVQLELLPKREERDLFRTYMEDFNTGTLPHKKYYDNDAYQRAKALKAAQKGGKRRHGEKTQFDDEEERRREAAQRRAEELEERRRQAYNELRYTTNKAQEMREQEMLRQQMNLAYRTGNMEEARKLQERLNPDEEPNK</sequence>
<proteinExistence type="predicted"/>
<name>A0A061QX57_9CHLO</name>
<organism evidence="2">
    <name type="scientific">Tetraselmis sp. GSL018</name>
    <dbReference type="NCBI Taxonomy" id="582737"/>
    <lineage>
        <taxon>Eukaryota</taxon>
        <taxon>Viridiplantae</taxon>
        <taxon>Chlorophyta</taxon>
        <taxon>core chlorophytes</taxon>
        <taxon>Chlorodendrophyceae</taxon>
        <taxon>Chlorodendrales</taxon>
        <taxon>Chlorodendraceae</taxon>
        <taxon>Tetraselmis</taxon>
    </lineage>
</organism>
<dbReference type="PANTHER" id="PTHR34689">
    <property type="entry name" value="NUCLEIC ACID-BINDING PROTEIN"/>
    <property type="match status" value="1"/>
</dbReference>
<dbReference type="AlphaFoldDB" id="A0A061QX57"/>
<feature type="compositionally biased region" description="Basic and acidic residues" evidence="1">
    <location>
        <begin position="89"/>
        <end position="98"/>
    </location>
</feature>
<evidence type="ECO:0000256" key="1">
    <source>
        <dbReference type="SAM" id="MobiDB-lite"/>
    </source>
</evidence>
<feature type="compositionally biased region" description="Basic and acidic residues" evidence="1">
    <location>
        <begin position="342"/>
        <end position="361"/>
    </location>
</feature>
<feature type="region of interest" description="Disordered" evidence="1">
    <location>
        <begin position="340"/>
        <end position="361"/>
    </location>
</feature>
<evidence type="ECO:0000313" key="2">
    <source>
        <dbReference type="EMBL" id="JAC65237.1"/>
    </source>
</evidence>
<feature type="compositionally biased region" description="Basic and acidic residues" evidence="1">
    <location>
        <begin position="281"/>
        <end position="308"/>
    </location>
</feature>
<feature type="region of interest" description="Disordered" evidence="1">
    <location>
        <begin position="267"/>
        <end position="308"/>
    </location>
</feature>
<feature type="compositionally biased region" description="Basic residues" evidence="1">
    <location>
        <begin position="137"/>
        <end position="168"/>
    </location>
</feature>
<accession>A0A061QX57</accession>
<gene>
    <name evidence="2" type="ORF">TSPGSL018_16475</name>
</gene>